<accession>A0ABR4L0Q7</accession>
<sequence>MRAISHRDDVVSAMGTFAMNLECSEVISCCRSPQLEHSLLTTGVHVSDDKDKAPADTPTSNGSFDYTVYDPKSMKFSGPTWCVQATSAASGAILSYLKVSGSTRPGPFYTGQYLRNRSGRLCDLYHRPPFLSTRFIFLFPRILLLLSTSPRSSFKLGAGSIRRCGSGTT</sequence>
<evidence type="ECO:0000313" key="2">
    <source>
        <dbReference type="Proteomes" id="UP001610446"/>
    </source>
</evidence>
<comment type="caution">
    <text evidence="1">The sequence shown here is derived from an EMBL/GenBank/DDBJ whole genome shotgun (WGS) entry which is preliminary data.</text>
</comment>
<evidence type="ECO:0000313" key="1">
    <source>
        <dbReference type="EMBL" id="KAL2857729.1"/>
    </source>
</evidence>
<dbReference type="Proteomes" id="UP001610446">
    <property type="component" value="Unassembled WGS sequence"/>
</dbReference>
<organism evidence="1 2">
    <name type="scientific">Aspergillus pseudoustus</name>
    <dbReference type="NCBI Taxonomy" id="1810923"/>
    <lineage>
        <taxon>Eukaryota</taxon>
        <taxon>Fungi</taxon>
        <taxon>Dikarya</taxon>
        <taxon>Ascomycota</taxon>
        <taxon>Pezizomycotina</taxon>
        <taxon>Eurotiomycetes</taxon>
        <taxon>Eurotiomycetidae</taxon>
        <taxon>Eurotiales</taxon>
        <taxon>Aspergillaceae</taxon>
        <taxon>Aspergillus</taxon>
        <taxon>Aspergillus subgen. Nidulantes</taxon>
    </lineage>
</organism>
<dbReference type="EMBL" id="JBFXLU010000003">
    <property type="protein sequence ID" value="KAL2857729.1"/>
    <property type="molecule type" value="Genomic_DNA"/>
</dbReference>
<keyword evidence="2" id="KW-1185">Reference proteome</keyword>
<proteinExistence type="predicted"/>
<protein>
    <submittedName>
        <fullName evidence="1">Uncharacterized protein</fullName>
    </submittedName>
</protein>
<reference evidence="1 2" key="1">
    <citation type="submission" date="2024-07" db="EMBL/GenBank/DDBJ databases">
        <title>Section-level genome sequencing and comparative genomics of Aspergillus sections Usti and Cavernicolus.</title>
        <authorList>
            <consortium name="Lawrence Berkeley National Laboratory"/>
            <person name="Nybo J.L."/>
            <person name="Vesth T.C."/>
            <person name="Theobald S."/>
            <person name="Frisvad J.C."/>
            <person name="Larsen T.O."/>
            <person name="Kjaerboelling I."/>
            <person name="Rothschild-Mancinelli K."/>
            <person name="Lyhne E.K."/>
            <person name="Kogle M.E."/>
            <person name="Barry K."/>
            <person name="Clum A."/>
            <person name="Na H."/>
            <person name="Ledsgaard L."/>
            <person name="Lin J."/>
            <person name="Lipzen A."/>
            <person name="Kuo A."/>
            <person name="Riley R."/>
            <person name="Mondo S."/>
            <person name="Labutti K."/>
            <person name="Haridas S."/>
            <person name="Pangalinan J."/>
            <person name="Salamov A.A."/>
            <person name="Simmons B.A."/>
            <person name="Magnuson J.K."/>
            <person name="Chen J."/>
            <person name="Drula E."/>
            <person name="Henrissat B."/>
            <person name="Wiebenga A."/>
            <person name="Lubbers R.J."/>
            <person name="Gomes A.C."/>
            <person name="Makela M.R."/>
            <person name="Stajich J."/>
            <person name="Grigoriev I.V."/>
            <person name="Mortensen U.H."/>
            <person name="De Vries R.P."/>
            <person name="Baker S.E."/>
            <person name="Andersen M.R."/>
        </authorList>
    </citation>
    <scope>NUCLEOTIDE SEQUENCE [LARGE SCALE GENOMIC DNA]</scope>
    <source>
        <strain evidence="1 2">CBS 123904</strain>
    </source>
</reference>
<gene>
    <name evidence="1" type="ORF">BJY01DRAFT_113485</name>
</gene>
<name>A0ABR4L0Q7_9EURO</name>